<dbReference type="EMBL" id="ACGC01000078">
    <property type="protein sequence ID" value="EEI82422.1"/>
    <property type="molecule type" value="Genomic_DNA"/>
</dbReference>
<accession>C2CIY3</accession>
<protein>
    <submittedName>
        <fullName evidence="1">Uncharacterized protein</fullName>
    </submittedName>
</protein>
<proteinExistence type="predicted"/>
<dbReference type="AlphaFoldDB" id="C2CIY3"/>
<evidence type="ECO:0000313" key="2">
    <source>
        <dbReference type="Proteomes" id="UP000003744"/>
    </source>
</evidence>
<evidence type="ECO:0000313" key="1">
    <source>
        <dbReference type="EMBL" id="EEI82422.1"/>
    </source>
</evidence>
<reference evidence="1 2" key="1">
    <citation type="submission" date="2009-01" db="EMBL/GenBank/DDBJ databases">
        <authorList>
            <person name="Qin X."/>
            <person name="Bachman B."/>
            <person name="Battles P."/>
            <person name="Bell A."/>
            <person name="Bess C."/>
            <person name="Bickham C."/>
            <person name="Chaboub L."/>
            <person name="Chen D."/>
            <person name="Coyle M."/>
            <person name="Deiros D.R."/>
            <person name="Dinh H."/>
            <person name="Forbes L."/>
            <person name="Fowler G."/>
            <person name="Francisco L."/>
            <person name="Fu Q."/>
            <person name="Gubbala S."/>
            <person name="Hale W."/>
            <person name="Han Y."/>
            <person name="Hemphill L."/>
            <person name="Highlander S.K."/>
            <person name="Hirani K."/>
            <person name="Hogues M."/>
            <person name="Jackson L."/>
            <person name="Jakkamsetti A."/>
            <person name="Javaid M."/>
            <person name="Jiang H."/>
            <person name="Korchina V."/>
            <person name="Kovar C."/>
            <person name="Lara F."/>
            <person name="Lee S."/>
            <person name="Mata R."/>
            <person name="Mathew T."/>
            <person name="Moen C."/>
            <person name="Morales K."/>
            <person name="Munidasa M."/>
            <person name="Nazareth L."/>
            <person name="Ngo R."/>
            <person name="Nguyen L."/>
            <person name="Okwuonu G."/>
            <person name="Ongeri F."/>
            <person name="Patil S."/>
            <person name="Petrosino J."/>
            <person name="Pham C."/>
            <person name="Pham P."/>
            <person name="Pu L.-L."/>
            <person name="Puazo M."/>
            <person name="Raj R."/>
            <person name="Reid J."/>
            <person name="Rouhana J."/>
            <person name="Saada N."/>
            <person name="Shang Y."/>
            <person name="Simmons D."/>
            <person name="Thornton R."/>
            <person name="Warren J."/>
            <person name="Weissenberger G."/>
            <person name="Zhang J."/>
            <person name="Zhang L."/>
            <person name="Zhou C."/>
            <person name="Zhu D."/>
            <person name="Muzny D."/>
            <person name="Worley K."/>
            <person name="Gibbs R."/>
        </authorList>
    </citation>
    <scope>NUCLEOTIDE SEQUENCE [LARGE SCALE GENOMIC DNA]</scope>
    <source>
        <strain evidence="1 2">ATCC 35098</strain>
    </source>
</reference>
<organism evidence="1 2">
    <name type="scientific">Anaerococcus tetradius ATCC 35098</name>
    <dbReference type="NCBI Taxonomy" id="525255"/>
    <lineage>
        <taxon>Bacteria</taxon>
        <taxon>Bacillati</taxon>
        <taxon>Bacillota</taxon>
        <taxon>Tissierellia</taxon>
        <taxon>Tissierellales</taxon>
        <taxon>Peptoniphilaceae</taxon>
        <taxon>Anaerococcus</taxon>
    </lineage>
</organism>
<gene>
    <name evidence="1" type="ORF">HMPREF0077_1443</name>
</gene>
<sequence>MLNRNLGPSGPFSFTFFKIYNNIEVRKSKEGIDGKNSIFGR</sequence>
<name>C2CIY3_9FIRM</name>
<dbReference type="Proteomes" id="UP000003744">
    <property type="component" value="Unassembled WGS sequence"/>
</dbReference>
<comment type="caution">
    <text evidence="1">The sequence shown here is derived from an EMBL/GenBank/DDBJ whole genome shotgun (WGS) entry which is preliminary data.</text>
</comment>
<dbReference type="HOGENOM" id="CLU_3264879_0_0_9"/>